<dbReference type="EMBL" id="VSRR010085328">
    <property type="protein sequence ID" value="MPC90717.1"/>
    <property type="molecule type" value="Genomic_DNA"/>
</dbReference>
<organism evidence="1 2">
    <name type="scientific">Portunus trituberculatus</name>
    <name type="common">Swimming crab</name>
    <name type="synonym">Neptunus trituberculatus</name>
    <dbReference type="NCBI Taxonomy" id="210409"/>
    <lineage>
        <taxon>Eukaryota</taxon>
        <taxon>Metazoa</taxon>
        <taxon>Ecdysozoa</taxon>
        <taxon>Arthropoda</taxon>
        <taxon>Crustacea</taxon>
        <taxon>Multicrustacea</taxon>
        <taxon>Malacostraca</taxon>
        <taxon>Eumalacostraca</taxon>
        <taxon>Eucarida</taxon>
        <taxon>Decapoda</taxon>
        <taxon>Pleocyemata</taxon>
        <taxon>Brachyura</taxon>
        <taxon>Eubrachyura</taxon>
        <taxon>Portunoidea</taxon>
        <taxon>Portunidae</taxon>
        <taxon>Portuninae</taxon>
        <taxon>Portunus</taxon>
    </lineage>
</organism>
<dbReference type="AlphaFoldDB" id="A0A5B7JBF1"/>
<keyword evidence="2" id="KW-1185">Reference proteome</keyword>
<accession>A0A5B7JBF1</accession>
<protein>
    <submittedName>
        <fullName evidence="1">Uncharacterized protein</fullName>
    </submittedName>
</protein>
<dbReference type="Proteomes" id="UP000324222">
    <property type="component" value="Unassembled WGS sequence"/>
</dbReference>
<name>A0A5B7JBF1_PORTR</name>
<proteinExistence type="predicted"/>
<evidence type="ECO:0000313" key="1">
    <source>
        <dbReference type="EMBL" id="MPC90717.1"/>
    </source>
</evidence>
<evidence type="ECO:0000313" key="2">
    <source>
        <dbReference type="Proteomes" id="UP000324222"/>
    </source>
</evidence>
<reference evidence="1 2" key="1">
    <citation type="submission" date="2019-05" db="EMBL/GenBank/DDBJ databases">
        <title>Another draft genome of Portunus trituberculatus and its Hox gene families provides insights of decapod evolution.</title>
        <authorList>
            <person name="Jeong J.-H."/>
            <person name="Song I."/>
            <person name="Kim S."/>
            <person name="Choi T."/>
            <person name="Kim D."/>
            <person name="Ryu S."/>
            <person name="Kim W."/>
        </authorList>
    </citation>
    <scope>NUCLEOTIDE SEQUENCE [LARGE SCALE GENOMIC DNA]</scope>
    <source>
        <tissue evidence="1">Muscle</tissue>
    </source>
</reference>
<comment type="caution">
    <text evidence="1">The sequence shown here is derived from an EMBL/GenBank/DDBJ whole genome shotgun (WGS) entry which is preliminary data.</text>
</comment>
<sequence length="107" mass="12030">METRPGTDKVKKVQLQSFLNVETRRITVSDYLTRRLKELAARKTETQGPPTSLFAQFKQLQPPPLRQGDPPSLQPIYIHTSTLHGLHSYTPTPTPSCCLVRSCQGGR</sequence>
<gene>
    <name evidence="1" type="ORF">E2C01_085714</name>
</gene>